<evidence type="ECO:0008006" key="3">
    <source>
        <dbReference type="Google" id="ProtNLM"/>
    </source>
</evidence>
<evidence type="ECO:0000313" key="1">
    <source>
        <dbReference type="EMBL" id="BDG06893.1"/>
    </source>
</evidence>
<dbReference type="InterPro" id="IPR029063">
    <property type="entry name" value="SAM-dependent_MTases_sf"/>
</dbReference>
<protein>
    <recommendedName>
        <fullName evidence="3">Methyltransferase type 12</fullName>
    </recommendedName>
</protein>
<dbReference type="Proteomes" id="UP001162734">
    <property type="component" value="Chromosome"/>
</dbReference>
<dbReference type="RefSeq" id="WP_248343478.1">
    <property type="nucleotide sequence ID" value="NZ_AP025592.1"/>
</dbReference>
<reference evidence="2" key="1">
    <citation type="journal article" date="2022" name="Int. J. Syst. Evol. Microbiol.">
        <title>Anaeromyxobacter oryzae sp. nov., Anaeromyxobacter diazotrophicus sp. nov. and Anaeromyxobacter paludicola sp. nov., isolated from paddy soils.</title>
        <authorList>
            <person name="Itoh H."/>
            <person name="Xu Z."/>
            <person name="Mise K."/>
            <person name="Masuda Y."/>
            <person name="Ushijima N."/>
            <person name="Hayakawa C."/>
            <person name="Shiratori Y."/>
            <person name="Senoo K."/>
        </authorList>
    </citation>
    <scope>NUCLEOTIDE SEQUENCE [LARGE SCALE GENOMIC DNA]</scope>
    <source>
        <strain evidence="2">Red630</strain>
    </source>
</reference>
<dbReference type="SUPFAM" id="SSF53335">
    <property type="entry name" value="S-adenosyl-L-methionine-dependent methyltransferases"/>
    <property type="match status" value="1"/>
</dbReference>
<organism evidence="1 2">
    <name type="scientific">Anaeromyxobacter paludicola</name>
    <dbReference type="NCBI Taxonomy" id="2918171"/>
    <lineage>
        <taxon>Bacteria</taxon>
        <taxon>Pseudomonadati</taxon>
        <taxon>Myxococcota</taxon>
        <taxon>Myxococcia</taxon>
        <taxon>Myxococcales</taxon>
        <taxon>Cystobacterineae</taxon>
        <taxon>Anaeromyxobacteraceae</taxon>
        <taxon>Anaeromyxobacter</taxon>
    </lineage>
</organism>
<keyword evidence="2" id="KW-1185">Reference proteome</keyword>
<dbReference type="Pfam" id="PF13489">
    <property type="entry name" value="Methyltransf_23"/>
    <property type="match status" value="1"/>
</dbReference>
<dbReference type="CDD" id="cd02440">
    <property type="entry name" value="AdoMet_MTases"/>
    <property type="match status" value="1"/>
</dbReference>
<dbReference type="EMBL" id="AP025592">
    <property type="protein sequence ID" value="BDG06893.1"/>
    <property type="molecule type" value="Genomic_DNA"/>
</dbReference>
<gene>
    <name evidence="1" type="ORF">AMPC_00060</name>
</gene>
<accession>A0ABM7X505</accession>
<sequence length="194" mass="22076">MRFDAAYYARFYRGPRRVSSPRAVARLAGAICALADYHDLPLERVLDVGAGPGLWRDWFRRHRPGARYRSVDVSPHACERYGHERRDVSRWRSRERHDLVICQGVLQYLDDADCARAIENLGAMSRGLLFLEALTRRDLSEVVDRSASDVAVHLRTGAWYRARLARAGFRQLGAGLWVARRGGLPLFELEAAGR</sequence>
<evidence type="ECO:0000313" key="2">
    <source>
        <dbReference type="Proteomes" id="UP001162734"/>
    </source>
</evidence>
<proteinExistence type="predicted"/>
<dbReference type="Gene3D" id="3.40.50.150">
    <property type="entry name" value="Vaccinia Virus protein VP39"/>
    <property type="match status" value="1"/>
</dbReference>
<name>A0ABM7X505_9BACT</name>